<comment type="similarity">
    <text evidence="2">Belongs to the NAD(P)-dependent epimerase/dehydratase family. Dihydroflavonol-4-reductase subfamily.</text>
</comment>
<keyword evidence="5" id="KW-1185">Reference proteome</keyword>
<name>A0A261Y2G5_9FUNG</name>
<dbReference type="OrthoDB" id="2735536at2759"/>
<sequence>MSPSTASRVLITGKGYIVIGTARTAAKAEFLKKQFAEYGDRFQIVEIKDMQQPGAFNELVKNVDVIQHIASPFHYKANDPIKELMNPAVQGTMNVLNAAYEHGNNVKHVVVTSSVAAVAWPTAPSGYVFTEKDWNEATVTEVLKWKPGEEFSKDNAYRASKNAAERAVWNFRDEKKPNFRLTVINPEDINTSVAMLFGFFTGEQQDVPAPLYNMGFVDVRDTAKAHVRAIELGPKADGERLITVSGTYTWQRVVDILHKRFPEYSNRIPLGDPGKNYETLCQTSGKKAANLLGIDYIGLEQMTVDTINSLKQFW</sequence>
<reference evidence="4 5" key="1">
    <citation type="journal article" date="2017" name="Mycologia">
        <title>Bifiguratus adelaidae, gen. et sp. nov., a new member of Mucoromycotina in endophytic and soil-dwelling habitats.</title>
        <authorList>
            <person name="Torres-Cruz T.J."/>
            <person name="Billingsley Tobias T.L."/>
            <person name="Almatruk M."/>
            <person name="Hesse C."/>
            <person name="Kuske C.R."/>
            <person name="Desiro A."/>
            <person name="Benucci G.M."/>
            <person name="Bonito G."/>
            <person name="Stajich J.E."/>
            <person name="Dunlap C."/>
            <person name="Arnold A.E."/>
            <person name="Porras-Alfaro A."/>
        </authorList>
    </citation>
    <scope>NUCLEOTIDE SEQUENCE [LARGE SCALE GENOMIC DNA]</scope>
    <source>
        <strain evidence="4 5">AZ0501</strain>
    </source>
</reference>
<proteinExistence type="inferred from homology"/>
<evidence type="ECO:0000259" key="3">
    <source>
        <dbReference type="Pfam" id="PF07993"/>
    </source>
</evidence>
<dbReference type="PANTHER" id="PTHR10366">
    <property type="entry name" value="NAD DEPENDENT EPIMERASE/DEHYDRATASE"/>
    <property type="match status" value="1"/>
</dbReference>
<accession>A0A261Y2G5</accession>
<keyword evidence="1" id="KW-0560">Oxidoreductase</keyword>
<dbReference type="AlphaFoldDB" id="A0A261Y2G5"/>
<dbReference type="GO" id="GO:0016616">
    <property type="term" value="F:oxidoreductase activity, acting on the CH-OH group of donors, NAD or NADP as acceptor"/>
    <property type="evidence" value="ECO:0007669"/>
    <property type="project" value="TreeGrafter"/>
</dbReference>
<evidence type="ECO:0000313" key="4">
    <source>
        <dbReference type="EMBL" id="OZJ04781.1"/>
    </source>
</evidence>
<dbReference type="Proteomes" id="UP000242875">
    <property type="component" value="Unassembled WGS sequence"/>
</dbReference>
<protein>
    <recommendedName>
        <fullName evidence="3">Thioester reductase (TE) domain-containing protein</fullName>
    </recommendedName>
</protein>
<dbReference type="InterPro" id="IPR036291">
    <property type="entry name" value="NAD(P)-bd_dom_sf"/>
</dbReference>
<evidence type="ECO:0000256" key="2">
    <source>
        <dbReference type="ARBA" id="ARBA00023445"/>
    </source>
</evidence>
<dbReference type="InterPro" id="IPR013120">
    <property type="entry name" value="FAR_NAD-bd"/>
</dbReference>
<dbReference type="Pfam" id="PF07993">
    <property type="entry name" value="NAD_binding_4"/>
    <property type="match status" value="1"/>
</dbReference>
<feature type="domain" description="Thioester reductase (TE)" evidence="3">
    <location>
        <begin position="54"/>
        <end position="186"/>
    </location>
</feature>
<evidence type="ECO:0000313" key="5">
    <source>
        <dbReference type="Proteomes" id="UP000242875"/>
    </source>
</evidence>
<organism evidence="4 5">
    <name type="scientific">Bifiguratus adelaidae</name>
    <dbReference type="NCBI Taxonomy" id="1938954"/>
    <lineage>
        <taxon>Eukaryota</taxon>
        <taxon>Fungi</taxon>
        <taxon>Fungi incertae sedis</taxon>
        <taxon>Mucoromycota</taxon>
        <taxon>Mucoromycotina</taxon>
        <taxon>Endogonomycetes</taxon>
        <taxon>Endogonales</taxon>
        <taxon>Endogonales incertae sedis</taxon>
        <taxon>Bifiguratus</taxon>
    </lineage>
</organism>
<dbReference type="Gene3D" id="3.40.50.720">
    <property type="entry name" value="NAD(P)-binding Rossmann-like Domain"/>
    <property type="match status" value="1"/>
</dbReference>
<gene>
    <name evidence="4" type="ORF">BZG36_01840</name>
</gene>
<dbReference type="SUPFAM" id="SSF51735">
    <property type="entry name" value="NAD(P)-binding Rossmann-fold domains"/>
    <property type="match status" value="1"/>
</dbReference>
<comment type="caution">
    <text evidence="4">The sequence shown here is derived from an EMBL/GenBank/DDBJ whole genome shotgun (WGS) entry which is preliminary data.</text>
</comment>
<evidence type="ECO:0000256" key="1">
    <source>
        <dbReference type="ARBA" id="ARBA00023002"/>
    </source>
</evidence>
<dbReference type="PANTHER" id="PTHR10366:SF564">
    <property type="entry name" value="STEROL-4-ALPHA-CARBOXYLATE 3-DEHYDROGENASE, DECARBOXYLATING"/>
    <property type="match status" value="1"/>
</dbReference>
<dbReference type="InterPro" id="IPR050425">
    <property type="entry name" value="NAD(P)_dehydrat-like"/>
</dbReference>
<dbReference type="EMBL" id="MVBO01000030">
    <property type="protein sequence ID" value="OZJ04781.1"/>
    <property type="molecule type" value="Genomic_DNA"/>
</dbReference>